<feature type="transmembrane region" description="Helical" evidence="6">
    <location>
        <begin position="179"/>
        <end position="200"/>
    </location>
</feature>
<feature type="transmembrane region" description="Helical" evidence="6">
    <location>
        <begin position="116"/>
        <end position="134"/>
    </location>
</feature>
<dbReference type="GO" id="GO:0005886">
    <property type="term" value="C:plasma membrane"/>
    <property type="evidence" value="ECO:0007669"/>
    <property type="project" value="UniProtKB-SubCell"/>
</dbReference>
<dbReference type="Proteomes" id="UP000182412">
    <property type="component" value="Unassembled WGS sequence"/>
</dbReference>
<feature type="transmembrane region" description="Helical" evidence="6">
    <location>
        <begin position="155"/>
        <end position="173"/>
    </location>
</feature>
<keyword evidence="5 6" id="KW-0472">Membrane</keyword>
<dbReference type="RefSeq" id="WP_074572996.1">
    <property type="nucleotide sequence ID" value="NZ_FNJQ01000027.1"/>
</dbReference>
<dbReference type="EMBL" id="FNJQ01000027">
    <property type="protein sequence ID" value="SDP58896.1"/>
    <property type="molecule type" value="Genomic_DNA"/>
</dbReference>
<evidence type="ECO:0000256" key="3">
    <source>
        <dbReference type="ARBA" id="ARBA00022692"/>
    </source>
</evidence>
<dbReference type="PANTHER" id="PTHR30250:SF11">
    <property type="entry name" value="O-ANTIGEN TRANSPORTER-RELATED"/>
    <property type="match status" value="1"/>
</dbReference>
<dbReference type="PANTHER" id="PTHR30250">
    <property type="entry name" value="PST FAMILY PREDICTED COLANIC ACID TRANSPORTER"/>
    <property type="match status" value="1"/>
</dbReference>
<evidence type="ECO:0000256" key="6">
    <source>
        <dbReference type="SAM" id="Phobius"/>
    </source>
</evidence>
<feature type="transmembrane region" description="Helical" evidence="6">
    <location>
        <begin position="221"/>
        <end position="245"/>
    </location>
</feature>
<evidence type="ECO:0000256" key="2">
    <source>
        <dbReference type="ARBA" id="ARBA00022475"/>
    </source>
</evidence>
<dbReference type="OrthoDB" id="6017905at2"/>
<feature type="transmembrane region" description="Helical" evidence="6">
    <location>
        <begin position="414"/>
        <end position="434"/>
    </location>
</feature>
<dbReference type="AlphaFoldDB" id="A0A1H0TZA6"/>
<feature type="transmembrane region" description="Helical" evidence="6">
    <location>
        <begin position="326"/>
        <end position="343"/>
    </location>
</feature>
<feature type="transmembrane region" description="Helical" evidence="6">
    <location>
        <begin position="440"/>
        <end position="460"/>
    </location>
</feature>
<feature type="transmembrane region" description="Helical" evidence="6">
    <location>
        <begin position="12"/>
        <end position="32"/>
    </location>
</feature>
<evidence type="ECO:0000256" key="4">
    <source>
        <dbReference type="ARBA" id="ARBA00022989"/>
    </source>
</evidence>
<feature type="transmembrane region" description="Helical" evidence="6">
    <location>
        <begin position="296"/>
        <end position="320"/>
    </location>
</feature>
<name>A0A1H0TZA6_SELRU</name>
<evidence type="ECO:0000313" key="8">
    <source>
        <dbReference type="Proteomes" id="UP000182412"/>
    </source>
</evidence>
<keyword evidence="4 6" id="KW-1133">Transmembrane helix</keyword>
<sequence>MKPNIFIKSIAKFYISPFVNFFVGIFAVYVTTRVFNPTIFGVISMFNMVTNVLMGISCLGFNEGFLRFYHEKINALGNGGLFRYCLSRSIVSWIFFSIIIIFFYREISNSLFHEENFEIIIFLILNTLSYVVLYRYMLNYHRITNQTFLYNFQQIVSNILAKLFVVVSCLGVISISHVLFYNTVGLFCFMLIMVVSYRSLIFGNDVKNKDYDFGDVRRFSIITWPTSIMYLFANLATPLIITLRLDASAVGIYTSTNLFASAINVLTSGFLSYWAVFIYKNYKTEQKFIKKVHDCVMFSTICIISLLLIFQHVAYMFIGAEFHDGRLFFTFVILETLFLFLGESTQYGISISKKVYQTTLIFAISIVIKLVGTWMILPYFGLVGAAVMAAFSATLRFGLLSWRGQKYYSTISNAWRTSLGVLLIWFLAVSNYLFNDKYLIEMFLVIFCLLIMGLIYRSYIKDLIMFGLTKVGRQ</sequence>
<organism evidence="7 8">
    <name type="scientific">Selenomonas ruminantium</name>
    <dbReference type="NCBI Taxonomy" id="971"/>
    <lineage>
        <taxon>Bacteria</taxon>
        <taxon>Bacillati</taxon>
        <taxon>Bacillota</taxon>
        <taxon>Negativicutes</taxon>
        <taxon>Selenomonadales</taxon>
        <taxon>Selenomonadaceae</taxon>
        <taxon>Selenomonas</taxon>
    </lineage>
</organism>
<keyword evidence="2" id="KW-1003">Cell membrane</keyword>
<reference evidence="7 8" key="1">
    <citation type="submission" date="2016-10" db="EMBL/GenBank/DDBJ databases">
        <authorList>
            <person name="de Groot N.N."/>
        </authorList>
    </citation>
    <scope>NUCLEOTIDE SEQUENCE [LARGE SCALE GENOMIC DNA]</scope>
    <source>
        <strain evidence="7 8">S137</strain>
    </source>
</reference>
<feature type="transmembrane region" description="Helical" evidence="6">
    <location>
        <begin position="38"/>
        <end position="61"/>
    </location>
</feature>
<feature type="transmembrane region" description="Helical" evidence="6">
    <location>
        <begin position="355"/>
        <end position="376"/>
    </location>
</feature>
<accession>A0A1H0TZA6</accession>
<evidence type="ECO:0000256" key="5">
    <source>
        <dbReference type="ARBA" id="ARBA00023136"/>
    </source>
</evidence>
<protein>
    <submittedName>
        <fullName evidence="7">Membrane protein involved in the export of O-antigen and teichoic acid</fullName>
    </submittedName>
</protein>
<feature type="transmembrane region" description="Helical" evidence="6">
    <location>
        <begin position="257"/>
        <end position="276"/>
    </location>
</feature>
<evidence type="ECO:0000313" key="7">
    <source>
        <dbReference type="EMBL" id="SDP58896.1"/>
    </source>
</evidence>
<gene>
    <name evidence="7" type="ORF">SAMN05216366_1278</name>
</gene>
<dbReference type="InterPro" id="IPR050833">
    <property type="entry name" value="Poly_Biosynth_Transport"/>
</dbReference>
<keyword evidence="3 6" id="KW-0812">Transmembrane</keyword>
<feature type="transmembrane region" description="Helical" evidence="6">
    <location>
        <begin position="81"/>
        <end position="104"/>
    </location>
</feature>
<evidence type="ECO:0000256" key="1">
    <source>
        <dbReference type="ARBA" id="ARBA00004651"/>
    </source>
</evidence>
<comment type="subcellular location">
    <subcellularLocation>
        <location evidence="1">Cell membrane</location>
        <topology evidence="1">Multi-pass membrane protein</topology>
    </subcellularLocation>
</comment>
<proteinExistence type="predicted"/>
<feature type="transmembrane region" description="Helical" evidence="6">
    <location>
        <begin position="382"/>
        <end position="402"/>
    </location>
</feature>